<feature type="transmembrane region" description="Helical" evidence="6">
    <location>
        <begin position="66"/>
        <end position="90"/>
    </location>
</feature>
<dbReference type="KEGG" id="csr:Cspa_c44150"/>
<dbReference type="OrthoDB" id="5329450at2"/>
<dbReference type="Proteomes" id="UP000011728">
    <property type="component" value="Chromosome"/>
</dbReference>
<dbReference type="AlphaFoldDB" id="M1MPM5"/>
<protein>
    <submittedName>
        <fullName evidence="8">Citrate transporter CitN</fullName>
    </submittedName>
</protein>
<dbReference type="InterPro" id="IPR004680">
    <property type="entry name" value="Cit_transptr-like_dom"/>
</dbReference>
<feature type="transmembrane region" description="Helical" evidence="6">
    <location>
        <begin position="413"/>
        <end position="435"/>
    </location>
</feature>
<dbReference type="GO" id="GO:0005886">
    <property type="term" value="C:plasma membrane"/>
    <property type="evidence" value="ECO:0007669"/>
    <property type="project" value="TreeGrafter"/>
</dbReference>
<dbReference type="GO" id="GO:0015128">
    <property type="term" value="F:gluconate transmembrane transporter activity"/>
    <property type="evidence" value="ECO:0007669"/>
    <property type="project" value="InterPro"/>
</dbReference>
<feature type="transmembrane region" description="Helical" evidence="6">
    <location>
        <begin position="321"/>
        <end position="346"/>
    </location>
</feature>
<feature type="transmembrane region" description="Helical" evidence="6">
    <location>
        <begin position="296"/>
        <end position="315"/>
    </location>
</feature>
<name>M1MPM5_9CLOT</name>
<proteinExistence type="predicted"/>
<evidence type="ECO:0000259" key="7">
    <source>
        <dbReference type="Pfam" id="PF03600"/>
    </source>
</evidence>
<feature type="transmembrane region" description="Helical" evidence="6">
    <location>
        <begin position="5"/>
        <end position="21"/>
    </location>
</feature>
<keyword evidence="4 6" id="KW-1133">Transmembrane helix</keyword>
<comment type="subcellular location">
    <subcellularLocation>
        <location evidence="1">Membrane</location>
        <topology evidence="1">Multi-pass membrane protein</topology>
    </subcellularLocation>
</comment>
<feature type="transmembrane region" description="Helical" evidence="6">
    <location>
        <begin position="143"/>
        <end position="162"/>
    </location>
</feature>
<accession>M1MPM5</accession>
<feature type="transmembrane region" description="Helical" evidence="6">
    <location>
        <begin position="182"/>
        <end position="200"/>
    </location>
</feature>
<dbReference type="PATRIC" id="fig|931276.5.peg.4447"/>
<evidence type="ECO:0000313" key="8">
    <source>
        <dbReference type="EMBL" id="AGF58168.1"/>
    </source>
</evidence>
<feature type="transmembrane region" description="Helical" evidence="6">
    <location>
        <begin position="237"/>
        <end position="254"/>
    </location>
</feature>
<reference evidence="8 9" key="1">
    <citation type="submission" date="2013-02" db="EMBL/GenBank/DDBJ databases">
        <title>Genome sequence of Clostridium saccharoperbutylacetonicum N1-4(HMT).</title>
        <authorList>
            <person name="Poehlein A."/>
            <person name="Daniel R."/>
        </authorList>
    </citation>
    <scope>NUCLEOTIDE SEQUENCE [LARGE SCALE GENOMIC DNA]</scope>
    <source>
        <strain evidence="9">N1-4(HMT)</strain>
    </source>
</reference>
<feature type="transmembrane region" description="Helical" evidence="6">
    <location>
        <begin position="102"/>
        <end position="131"/>
    </location>
</feature>
<dbReference type="PANTHER" id="PTHR30354">
    <property type="entry name" value="GNT FAMILY GLUCONATE TRANSPORTER"/>
    <property type="match status" value="1"/>
</dbReference>
<evidence type="ECO:0000256" key="6">
    <source>
        <dbReference type="SAM" id="Phobius"/>
    </source>
</evidence>
<evidence type="ECO:0000256" key="5">
    <source>
        <dbReference type="ARBA" id="ARBA00023136"/>
    </source>
</evidence>
<dbReference type="EMBL" id="CP004121">
    <property type="protein sequence ID" value="AGF58168.1"/>
    <property type="molecule type" value="Genomic_DNA"/>
</dbReference>
<evidence type="ECO:0000256" key="4">
    <source>
        <dbReference type="ARBA" id="ARBA00022989"/>
    </source>
</evidence>
<dbReference type="PANTHER" id="PTHR30354:SF7">
    <property type="entry name" value="BLL7963 PROTEIN"/>
    <property type="match status" value="1"/>
</dbReference>
<keyword evidence="9" id="KW-1185">Reference proteome</keyword>
<organism evidence="8 9">
    <name type="scientific">Clostridium saccharoperbutylacetonicum N1-4(HMT)</name>
    <dbReference type="NCBI Taxonomy" id="931276"/>
    <lineage>
        <taxon>Bacteria</taxon>
        <taxon>Bacillati</taxon>
        <taxon>Bacillota</taxon>
        <taxon>Clostridia</taxon>
        <taxon>Eubacteriales</taxon>
        <taxon>Clostridiaceae</taxon>
        <taxon>Clostridium</taxon>
    </lineage>
</organism>
<evidence type="ECO:0000313" key="9">
    <source>
        <dbReference type="Proteomes" id="UP000011728"/>
    </source>
</evidence>
<gene>
    <name evidence="8" type="primary">citN</name>
    <name evidence="8" type="ORF">Cspa_c44150</name>
</gene>
<keyword evidence="5 6" id="KW-0472">Membrane</keyword>
<dbReference type="InterPro" id="IPR003474">
    <property type="entry name" value="Glcn_transporter"/>
</dbReference>
<dbReference type="eggNOG" id="COG2851">
    <property type="taxonomic scope" value="Bacteria"/>
</dbReference>
<evidence type="ECO:0000256" key="1">
    <source>
        <dbReference type="ARBA" id="ARBA00004141"/>
    </source>
</evidence>
<feature type="domain" description="Citrate transporter-like" evidence="7">
    <location>
        <begin position="17"/>
        <end position="343"/>
    </location>
</feature>
<keyword evidence="2" id="KW-0813">Transport</keyword>
<sequence length="436" mass="48603">MTTTIMAIVMLCIIIVCIFLKKIPIQFVLAVVPMICALLLGVKLTDLSNAMIEQTNNTMKSVGYMLLFGLMYFTLLSETGMFNVIVQGIMKLTRGKFNVYTLMIMTTIVAAIGMATATPVSCYLIVFPVMLSLYKRFNFDRKAAMIIVQTTVAAMSFLPWGIGIANSSVFAKVDPLQLSQRVLPISLCFIPVIILQWIYFGRRHKKLVGAFVEVEDGTENTIESDKNNVESNERPQFFWINLIVFIGSVVALSYFLIPSYIVFIFATLITTLINYPKPKDYKAIWEKSGHTFYNTLLMLIGISIFVGIFNSTGMVKGISQFIVWIFPGFLARYMHLILLALCVIVIRFVPYQLYNSLYPLLISIGASFGLDGIIIIAPFVTNLAFATGSSTLTPTTHVGASLLEMDVEEYCKLAVPVQTISNILVILIGFVFGVIR</sequence>
<evidence type="ECO:0000256" key="2">
    <source>
        <dbReference type="ARBA" id="ARBA00022448"/>
    </source>
</evidence>
<evidence type="ECO:0000256" key="3">
    <source>
        <dbReference type="ARBA" id="ARBA00022692"/>
    </source>
</evidence>
<dbReference type="Pfam" id="PF03600">
    <property type="entry name" value="CitMHS"/>
    <property type="match status" value="1"/>
</dbReference>
<dbReference type="HOGENOM" id="CLU_044454_0_0_9"/>
<feature type="transmembrane region" description="Helical" evidence="6">
    <location>
        <begin position="27"/>
        <end position="45"/>
    </location>
</feature>
<keyword evidence="3 6" id="KW-0812">Transmembrane</keyword>
<dbReference type="STRING" id="36745.CLSAP_41860"/>
<feature type="transmembrane region" description="Helical" evidence="6">
    <location>
        <begin position="358"/>
        <end position="380"/>
    </location>
</feature>
<dbReference type="RefSeq" id="WP_015394479.1">
    <property type="nucleotide sequence ID" value="NC_020291.1"/>
</dbReference>